<dbReference type="EMBL" id="CADEPM010000004">
    <property type="protein sequence ID" value="CAB3405026.1"/>
    <property type="molecule type" value="Genomic_DNA"/>
</dbReference>
<gene>
    <name evidence="2" type="ORF">CBOVIS_LOCUS7277</name>
</gene>
<keyword evidence="1" id="KW-0472">Membrane</keyword>
<dbReference type="AlphaFoldDB" id="A0A8S1ESM9"/>
<dbReference type="OrthoDB" id="5802415at2759"/>
<reference evidence="2 3" key="1">
    <citation type="submission" date="2020-04" db="EMBL/GenBank/DDBJ databases">
        <authorList>
            <person name="Laetsch R D."/>
            <person name="Stevens L."/>
            <person name="Kumar S."/>
            <person name="Blaxter L. M."/>
        </authorList>
    </citation>
    <scope>NUCLEOTIDE SEQUENCE [LARGE SCALE GENOMIC DNA]</scope>
</reference>
<feature type="transmembrane region" description="Helical" evidence="1">
    <location>
        <begin position="157"/>
        <end position="177"/>
    </location>
</feature>
<keyword evidence="1" id="KW-1133">Transmembrane helix</keyword>
<feature type="transmembrane region" description="Helical" evidence="1">
    <location>
        <begin position="123"/>
        <end position="145"/>
    </location>
</feature>
<feature type="transmembrane region" description="Helical" evidence="1">
    <location>
        <begin position="45"/>
        <end position="73"/>
    </location>
</feature>
<organism evidence="2 3">
    <name type="scientific">Caenorhabditis bovis</name>
    <dbReference type="NCBI Taxonomy" id="2654633"/>
    <lineage>
        <taxon>Eukaryota</taxon>
        <taxon>Metazoa</taxon>
        <taxon>Ecdysozoa</taxon>
        <taxon>Nematoda</taxon>
        <taxon>Chromadorea</taxon>
        <taxon>Rhabditida</taxon>
        <taxon>Rhabditina</taxon>
        <taxon>Rhabditomorpha</taxon>
        <taxon>Rhabditoidea</taxon>
        <taxon>Rhabditidae</taxon>
        <taxon>Peloderinae</taxon>
        <taxon>Caenorhabditis</taxon>
    </lineage>
</organism>
<evidence type="ECO:0000313" key="2">
    <source>
        <dbReference type="EMBL" id="CAB3405026.1"/>
    </source>
</evidence>
<feature type="transmembrane region" description="Helical" evidence="1">
    <location>
        <begin position="234"/>
        <end position="255"/>
    </location>
</feature>
<keyword evidence="1" id="KW-0812">Transmembrane</keyword>
<evidence type="ECO:0000256" key="1">
    <source>
        <dbReference type="SAM" id="Phobius"/>
    </source>
</evidence>
<keyword evidence="3" id="KW-1185">Reference proteome</keyword>
<evidence type="ECO:0000313" key="3">
    <source>
        <dbReference type="Proteomes" id="UP000494206"/>
    </source>
</evidence>
<sequence length="298" mass="33409">MPAFAPLAASNEKNSDVNSLWASDDDDDASSIASRRSIRSKARSCVYCIFSIPTAQYIKLLVLFVLAIIHLVYLGDNLDKARAFLKLTHEAELPHRYDNRQADIFLPQLLIAKEYVIEYQRSLWLAVGSMCTALCISTIILMDMFEYTNNTRNIATLFRVIDVLSILFIALTLLFRLDAASHIAPSLPAGLRAANHLVSSNEFVNALNCTILPRDNELSLCADVFMSSLFPIKLLQYLIILLVLTGAYVALAYLIEWCIRHYFPPKYEPSPISAVSRDMLIADIKSILSAEQHVLIHA</sequence>
<proteinExistence type="predicted"/>
<protein>
    <submittedName>
        <fullName evidence="2">Uncharacterized protein</fullName>
    </submittedName>
</protein>
<accession>A0A8S1ESM9</accession>
<name>A0A8S1ESM9_9PELO</name>
<dbReference type="Proteomes" id="UP000494206">
    <property type="component" value="Unassembled WGS sequence"/>
</dbReference>
<comment type="caution">
    <text evidence="2">The sequence shown here is derived from an EMBL/GenBank/DDBJ whole genome shotgun (WGS) entry which is preliminary data.</text>
</comment>